<dbReference type="InterPro" id="IPR008937">
    <property type="entry name" value="Ras-like_GEF"/>
</dbReference>
<dbReference type="SMART" id="SM00147">
    <property type="entry name" value="RasGEF"/>
    <property type="match status" value="1"/>
</dbReference>
<dbReference type="Pfam" id="PF25006">
    <property type="entry name" value="DUF7783"/>
    <property type="match status" value="1"/>
</dbReference>
<dbReference type="InterPro" id="IPR036028">
    <property type="entry name" value="SH3-like_dom_sf"/>
</dbReference>
<dbReference type="GO" id="GO:0007265">
    <property type="term" value="P:Ras protein signal transduction"/>
    <property type="evidence" value="ECO:0007669"/>
    <property type="project" value="TreeGrafter"/>
</dbReference>
<feature type="compositionally biased region" description="Low complexity" evidence="5">
    <location>
        <begin position="718"/>
        <end position="742"/>
    </location>
</feature>
<dbReference type="PROSITE" id="PS50002">
    <property type="entry name" value="SH3"/>
    <property type="match status" value="1"/>
</dbReference>
<feature type="compositionally biased region" description="Basic and acidic residues" evidence="5">
    <location>
        <begin position="457"/>
        <end position="472"/>
    </location>
</feature>
<dbReference type="PANTHER" id="PTHR23113:SF354">
    <property type="entry name" value="BUD SITE SELECTION PROTEIN 5"/>
    <property type="match status" value="1"/>
</dbReference>
<feature type="compositionally biased region" description="Polar residues" evidence="5">
    <location>
        <begin position="743"/>
        <end position="757"/>
    </location>
</feature>
<feature type="region of interest" description="Disordered" evidence="5">
    <location>
        <begin position="432"/>
        <end position="472"/>
    </location>
</feature>
<evidence type="ECO:0000313" key="10">
    <source>
        <dbReference type="Proteomes" id="UP000311382"/>
    </source>
</evidence>
<gene>
    <name evidence="9" type="ORF">DMC30DRAFT_401492</name>
</gene>
<dbReference type="InterPro" id="IPR000651">
    <property type="entry name" value="Ras-like_Gua-exchang_fac_N"/>
</dbReference>
<dbReference type="Gene3D" id="1.20.870.10">
    <property type="entry name" value="Son of sevenless (SoS) protein Chain: S domain 1"/>
    <property type="match status" value="1"/>
</dbReference>
<dbReference type="SUPFAM" id="SSF48366">
    <property type="entry name" value="Ras GEF"/>
    <property type="match status" value="1"/>
</dbReference>
<feature type="region of interest" description="Disordered" evidence="5">
    <location>
        <begin position="564"/>
        <end position="592"/>
    </location>
</feature>
<feature type="region of interest" description="Disordered" evidence="5">
    <location>
        <begin position="996"/>
        <end position="1016"/>
    </location>
</feature>
<feature type="region of interest" description="Disordered" evidence="5">
    <location>
        <begin position="519"/>
        <end position="552"/>
    </location>
</feature>
<feature type="compositionally biased region" description="Polar residues" evidence="5">
    <location>
        <begin position="645"/>
        <end position="654"/>
    </location>
</feature>
<dbReference type="Proteomes" id="UP000311382">
    <property type="component" value="Unassembled WGS sequence"/>
</dbReference>
<dbReference type="PROSITE" id="PS50009">
    <property type="entry name" value="RASGEF_CAT"/>
    <property type="match status" value="1"/>
</dbReference>
<feature type="region of interest" description="Disordered" evidence="5">
    <location>
        <begin position="607"/>
        <end position="801"/>
    </location>
</feature>
<accession>A0A5C5FST3</accession>
<dbReference type="InterPro" id="IPR036964">
    <property type="entry name" value="RASGEF_cat_dom_sf"/>
</dbReference>
<organism evidence="9 10">
    <name type="scientific">Rhodotorula diobovata</name>
    <dbReference type="NCBI Taxonomy" id="5288"/>
    <lineage>
        <taxon>Eukaryota</taxon>
        <taxon>Fungi</taxon>
        <taxon>Dikarya</taxon>
        <taxon>Basidiomycota</taxon>
        <taxon>Pucciniomycotina</taxon>
        <taxon>Microbotryomycetes</taxon>
        <taxon>Sporidiobolales</taxon>
        <taxon>Sporidiobolaceae</taxon>
        <taxon>Rhodotorula</taxon>
    </lineage>
</organism>
<dbReference type="PROSITE" id="PS50212">
    <property type="entry name" value="RASGEF_NTER"/>
    <property type="match status" value="1"/>
</dbReference>
<dbReference type="SMART" id="SM00326">
    <property type="entry name" value="SH3"/>
    <property type="match status" value="1"/>
</dbReference>
<dbReference type="Pfam" id="PF07653">
    <property type="entry name" value="SH3_2"/>
    <property type="match status" value="1"/>
</dbReference>
<feature type="region of interest" description="Disordered" evidence="5">
    <location>
        <begin position="1"/>
        <end position="30"/>
    </location>
</feature>
<dbReference type="EMBL" id="SOZI01000111">
    <property type="protein sequence ID" value="TNY19024.1"/>
    <property type="molecule type" value="Genomic_DNA"/>
</dbReference>
<evidence type="ECO:0000256" key="3">
    <source>
        <dbReference type="PROSITE-ProRule" id="PRU00168"/>
    </source>
</evidence>
<proteinExistence type="predicted"/>
<dbReference type="InterPro" id="IPR001895">
    <property type="entry name" value="RASGEF_cat_dom"/>
</dbReference>
<evidence type="ECO:0008006" key="11">
    <source>
        <dbReference type="Google" id="ProtNLM"/>
    </source>
</evidence>
<protein>
    <recommendedName>
        <fullName evidence="11">Ras guanine nucleotide exchange factor domain-containing protein</fullName>
    </recommendedName>
</protein>
<dbReference type="InterPro" id="IPR056685">
    <property type="entry name" value="DUF7783"/>
</dbReference>
<evidence type="ECO:0000256" key="5">
    <source>
        <dbReference type="SAM" id="MobiDB-lite"/>
    </source>
</evidence>
<feature type="region of interest" description="Disordered" evidence="5">
    <location>
        <begin position="263"/>
        <end position="325"/>
    </location>
</feature>
<dbReference type="STRING" id="5288.A0A5C5FST3"/>
<comment type="caution">
    <text evidence="9">The sequence shown here is derived from an EMBL/GenBank/DDBJ whole genome shotgun (WGS) entry which is preliminary data.</text>
</comment>
<evidence type="ECO:0000259" key="8">
    <source>
        <dbReference type="PROSITE" id="PS50212"/>
    </source>
</evidence>
<dbReference type="GO" id="GO:0005085">
    <property type="term" value="F:guanyl-nucleotide exchange factor activity"/>
    <property type="evidence" value="ECO:0007669"/>
    <property type="project" value="UniProtKB-KW"/>
</dbReference>
<keyword evidence="1 4" id="KW-0728">SH3 domain</keyword>
<dbReference type="InterPro" id="IPR001452">
    <property type="entry name" value="SH3_domain"/>
</dbReference>
<feature type="compositionally biased region" description="Polar residues" evidence="5">
    <location>
        <begin position="792"/>
        <end position="801"/>
    </location>
</feature>
<reference evidence="9 10" key="1">
    <citation type="submission" date="2019-03" db="EMBL/GenBank/DDBJ databases">
        <title>Rhodosporidium diobovatum UCD-FST 08-225 genome sequencing, assembly, and annotation.</title>
        <authorList>
            <person name="Fakankun I.U."/>
            <person name="Fristensky B."/>
            <person name="Levin D.B."/>
        </authorList>
    </citation>
    <scope>NUCLEOTIDE SEQUENCE [LARGE SCALE GENOMIC DNA]</scope>
    <source>
        <strain evidence="9 10">UCD-FST 08-225</strain>
    </source>
</reference>
<feature type="domain" description="N-terminal Ras-GEF" evidence="8">
    <location>
        <begin position="823"/>
        <end position="960"/>
    </location>
</feature>
<sequence>MSAPSPRTSRDHPRAAPSSLDGGPPDDDEAAPFFFVRALHSFAPESLTGTSSNTSARQQANSCLAFAAGQVIKCLNRDPSGWWDGELDGRRGWFPSNYTEVLELTPGRAEQPSTLSPDAATLLASIEHNDSLLDNAVRARRKGHYQPSTACVISSIRTVLSATSALTRDSPVLRQHPSLSSSRKRILSSLAALVNQARKASAPVPPDPPPDQDARDAEDAHEMLRIARETLASVRAFLVAAEGKGVRVDLALATGPPVAAVGAATGRGQEGQAQRTPPLRAAKSMGSLQSQQRPTVAPLHDPMPTSTFPVRPPKSPSRSAAADPTQLTFRSPSALSLHLSTLHDSLLSTVAALIGHVHSHARSSSPASSFAHLIDLTREGIERVRDVLVVVEKVAARVASSPDVRPDGDEMKALAAMREKLYEATTALVGAARTATSPRRDGGARKRSTDSSASVELVRERKRVEREGDEEERKALLGAATGVLRAGGDCVGAVKLVVQQLTAGSRAFKLVLPRPKTGEELAEEHARSEEAERASASAGRAPDGADSPSAGSFAFADADEELPSAAGAEAEQTPRTDRSSPRKGHAHSLSMLGRKATSLSCLRGRYEDDGGAAKGVGALTLEEGDEREEDEGADRRDEDGESACTGDSEQTASSPVLPRPASNASPPSPGDERRRSTRTSTSSLAPADPATSPAPSLPSGYEHNGRTSSLAMHRGKSSESAHSASSSRATANSLASTSAVTSGTAETSPRSSIQSPPSLAAAMLKTAPRSSLGSVNELARPSPSPSSSSSPNATPRGSVSTGSSAGAWFLQRDYLPHEISFNADGHVSGGTLRCLVERMTLHDTTIDAAFSNTFLLCFRMFTTPLELAQLLWARFDLVPPRYPDTGSELSGDELKHWTAQKLTPIRLRIFNLFKTWVETYWLHEPDREVVDGLLEWCAGRLKAAMPSASTRLADLVHKRVVAAQQDEAAAAAASGMSVRDSSEEYVLGHANNSSASLASRSASPSMNGSTLSLTVSNTTPASSIRNGYGGGGSGGGAGVLNRMQSTDRLKAGKTVVPFSSLSVGGSQSSPAMDAYSPSAAAARSAPPPIVTKSLVASLRPALSGRRSLLTSVTEIDPLELARQLTIMESRVYCSIRADELLGSGGSGGATRLVTEAMKTPNVRKMSSLSTRLTGWITETILGEQDQKRRTGLLKHFIKVGERLLHLANYNALFAVFTALNSSTISRLRKTWDGLAPKYRATFETLRRATDHGRNYADYRHKIRQAVPPCLPFVGVRFERAILSARSTSLRASADSMLASTNAAVPHRPDLRLRGESCGAPFARRPVAPPHQL</sequence>
<feature type="compositionally biased region" description="Low complexity" evidence="5">
    <location>
        <begin position="678"/>
        <end position="699"/>
    </location>
</feature>
<feature type="compositionally biased region" description="Acidic residues" evidence="5">
    <location>
        <begin position="622"/>
        <end position="632"/>
    </location>
</feature>
<dbReference type="Pfam" id="PF00617">
    <property type="entry name" value="RasGEF"/>
    <property type="match status" value="1"/>
</dbReference>
<dbReference type="Gene3D" id="1.10.840.10">
    <property type="entry name" value="Ras guanine-nucleotide exchange factors catalytic domain"/>
    <property type="match status" value="1"/>
</dbReference>
<keyword evidence="10" id="KW-1185">Reference proteome</keyword>
<feature type="domain" description="Ras-GEF" evidence="7">
    <location>
        <begin position="1116"/>
        <end position="1332"/>
    </location>
</feature>
<feature type="compositionally biased region" description="Basic and acidic residues" evidence="5">
    <location>
        <begin position="519"/>
        <end position="533"/>
    </location>
</feature>
<evidence type="ECO:0000259" key="6">
    <source>
        <dbReference type="PROSITE" id="PS50002"/>
    </source>
</evidence>
<evidence type="ECO:0000256" key="2">
    <source>
        <dbReference type="ARBA" id="ARBA00022658"/>
    </source>
</evidence>
<dbReference type="SMART" id="SM00229">
    <property type="entry name" value="RasGEFN"/>
    <property type="match status" value="1"/>
</dbReference>
<feature type="compositionally biased region" description="Low complexity" evidence="5">
    <location>
        <begin position="996"/>
        <end position="1007"/>
    </location>
</feature>
<evidence type="ECO:0000256" key="4">
    <source>
        <dbReference type="PROSITE-ProRule" id="PRU00192"/>
    </source>
</evidence>
<evidence type="ECO:0000313" key="9">
    <source>
        <dbReference type="EMBL" id="TNY19024.1"/>
    </source>
</evidence>
<dbReference type="Gene3D" id="2.30.30.40">
    <property type="entry name" value="SH3 Domains"/>
    <property type="match status" value="1"/>
</dbReference>
<dbReference type="OrthoDB" id="28357at2759"/>
<feature type="compositionally biased region" description="Basic and acidic residues" evidence="5">
    <location>
        <begin position="438"/>
        <end position="449"/>
    </location>
</feature>
<keyword evidence="2 3" id="KW-0344">Guanine-nucleotide releasing factor</keyword>
<evidence type="ECO:0000259" key="7">
    <source>
        <dbReference type="PROSITE" id="PS50009"/>
    </source>
</evidence>
<dbReference type="Pfam" id="PF00618">
    <property type="entry name" value="RasGEF_N"/>
    <property type="match status" value="1"/>
</dbReference>
<name>A0A5C5FST3_9BASI</name>
<evidence type="ECO:0000256" key="1">
    <source>
        <dbReference type="ARBA" id="ARBA00022443"/>
    </source>
</evidence>
<dbReference type="SUPFAM" id="SSF50044">
    <property type="entry name" value="SH3-domain"/>
    <property type="match status" value="1"/>
</dbReference>
<dbReference type="CDD" id="cd06224">
    <property type="entry name" value="REM"/>
    <property type="match status" value="1"/>
</dbReference>
<dbReference type="InterPro" id="IPR023578">
    <property type="entry name" value="Ras_GEF_dom_sf"/>
</dbReference>
<dbReference type="PANTHER" id="PTHR23113">
    <property type="entry name" value="GUANINE NUCLEOTIDE EXCHANGE FACTOR"/>
    <property type="match status" value="1"/>
</dbReference>
<feature type="region of interest" description="Disordered" evidence="5">
    <location>
        <begin position="197"/>
        <end position="217"/>
    </location>
</feature>
<dbReference type="GO" id="GO:0005886">
    <property type="term" value="C:plasma membrane"/>
    <property type="evidence" value="ECO:0007669"/>
    <property type="project" value="TreeGrafter"/>
</dbReference>
<feature type="domain" description="SH3" evidence="6">
    <location>
        <begin position="31"/>
        <end position="104"/>
    </location>
</feature>